<dbReference type="AlphaFoldDB" id="A0A835HKU2"/>
<evidence type="ECO:0000259" key="2">
    <source>
        <dbReference type="Pfam" id="PF00676"/>
    </source>
</evidence>
<organism evidence="3 4">
    <name type="scientific">Coptis chinensis</name>
    <dbReference type="NCBI Taxonomy" id="261450"/>
    <lineage>
        <taxon>Eukaryota</taxon>
        <taxon>Viridiplantae</taxon>
        <taxon>Streptophyta</taxon>
        <taxon>Embryophyta</taxon>
        <taxon>Tracheophyta</taxon>
        <taxon>Spermatophyta</taxon>
        <taxon>Magnoliopsida</taxon>
        <taxon>Ranunculales</taxon>
        <taxon>Ranunculaceae</taxon>
        <taxon>Coptidoideae</taxon>
        <taxon>Coptis</taxon>
    </lineage>
</organism>
<evidence type="ECO:0000256" key="1">
    <source>
        <dbReference type="SAM" id="MobiDB-lite"/>
    </source>
</evidence>
<evidence type="ECO:0000313" key="4">
    <source>
        <dbReference type="Proteomes" id="UP000631114"/>
    </source>
</evidence>
<feature type="region of interest" description="Disordered" evidence="1">
    <location>
        <begin position="92"/>
        <end position="114"/>
    </location>
</feature>
<sequence length="137" mass="15072">MADVETITKAAFVEIQGRMIEDIGKLKQVDGMDALAVKQACKFVKEYAMSNGPIVVNKNKQTNGPTKRKEQAPAGSIKRLWVCLLVDSRTPISEQGSSSTSERREQGSSSTSKRRLRIREVIDCTVQNTLAAELCVT</sequence>
<evidence type="ECO:0000313" key="3">
    <source>
        <dbReference type="EMBL" id="KAF9601200.1"/>
    </source>
</evidence>
<reference evidence="3 4" key="1">
    <citation type="submission" date="2020-10" db="EMBL/GenBank/DDBJ databases">
        <title>The Coptis chinensis genome and diversification of protoberbering-type alkaloids.</title>
        <authorList>
            <person name="Wang B."/>
            <person name="Shu S."/>
            <person name="Song C."/>
            <person name="Liu Y."/>
        </authorList>
    </citation>
    <scope>NUCLEOTIDE SEQUENCE [LARGE SCALE GENOMIC DNA]</scope>
    <source>
        <strain evidence="3">HL-2020</strain>
        <tissue evidence="3">Leaf</tissue>
    </source>
</reference>
<dbReference type="GO" id="GO:0016624">
    <property type="term" value="F:oxidoreductase activity, acting on the aldehyde or oxo group of donors, disulfide as acceptor"/>
    <property type="evidence" value="ECO:0007669"/>
    <property type="project" value="InterPro"/>
</dbReference>
<dbReference type="Proteomes" id="UP000631114">
    <property type="component" value="Unassembled WGS sequence"/>
</dbReference>
<dbReference type="InterPro" id="IPR001017">
    <property type="entry name" value="DH_E1"/>
</dbReference>
<name>A0A835HKU2_9MAGN</name>
<feature type="region of interest" description="Disordered" evidence="1">
    <location>
        <begin position="55"/>
        <end position="74"/>
    </location>
</feature>
<proteinExistence type="predicted"/>
<dbReference type="Pfam" id="PF00676">
    <property type="entry name" value="E1_dh"/>
    <property type="match status" value="1"/>
</dbReference>
<feature type="domain" description="Dehydrogenase E1 component" evidence="2">
    <location>
        <begin position="28"/>
        <end position="56"/>
    </location>
</feature>
<gene>
    <name evidence="3" type="ORF">IFM89_017385</name>
</gene>
<comment type="caution">
    <text evidence="3">The sequence shown here is derived from an EMBL/GenBank/DDBJ whole genome shotgun (WGS) entry which is preliminary data.</text>
</comment>
<dbReference type="EMBL" id="JADFTS010000006">
    <property type="protein sequence ID" value="KAF9601200.1"/>
    <property type="molecule type" value="Genomic_DNA"/>
</dbReference>
<protein>
    <recommendedName>
        <fullName evidence="2">Dehydrogenase E1 component domain-containing protein</fullName>
    </recommendedName>
</protein>
<keyword evidence="4" id="KW-1185">Reference proteome</keyword>
<accession>A0A835HKU2</accession>